<evidence type="ECO:0008006" key="3">
    <source>
        <dbReference type="Google" id="ProtNLM"/>
    </source>
</evidence>
<protein>
    <recommendedName>
        <fullName evidence="3">Lipoprotein</fullName>
    </recommendedName>
</protein>
<dbReference type="Proteomes" id="UP000659344">
    <property type="component" value="Unassembled WGS sequence"/>
</dbReference>
<dbReference type="RefSeq" id="WP_188538289.1">
    <property type="nucleotide sequence ID" value="NZ_BMFT01000001.1"/>
</dbReference>
<accession>A0ABQ1YEU6</accession>
<dbReference type="EMBL" id="BMFT01000001">
    <property type="protein sequence ID" value="GGH22105.1"/>
    <property type="molecule type" value="Genomic_DNA"/>
</dbReference>
<dbReference type="PROSITE" id="PS51257">
    <property type="entry name" value="PROKAR_LIPOPROTEIN"/>
    <property type="match status" value="1"/>
</dbReference>
<reference evidence="2" key="1">
    <citation type="journal article" date="2019" name="Int. J. Syst. Evol. Microbiol.">
        <title>The Global Catalogue of Microorganisms (GCM) 10K type strain sequencing project: providing services to taxonomists for standard genome sequencing and annotation.</title>
        <authorList>
            <consortium name="The Broad Institute Genomics Platform"/>
            <consortium name="The Broad Institute Genome Sequencing Center for Infectious Disease"/>
            <person name="Wu L."/>
            <person name="Ma J."/>
        </authorList>
    </citation>
    <scope>NUCLEOTIDE SEQUENCE [LARGE SCALE GENOMIC DNA]</scope>
    <source>
        <strain evidence="2">CGMCC 1.12769</strain>
    </source>
</reference>
<sequence>MKINRIIISLLVVIFTCLTVIGCSKEPVTSSNEKIAYISIKEDIHYEKTFDELHLGNVYNYHLKLPQADKTWVTIWVEGYKNGEKMEPFHLDELSYGNNPNHVSEGHMGLGLINPESEVPLLFLYSSDASIRPHKIENVLNQEGVGGSVWEYAIGKEEVALESGETRVLGIYRQVKDSFRPYDPEDNNQITQMINEGMTVLVLKIKVELRDRP</sequence>
<organism evidence="1 2">
    <name type="scientific">Paenibacillus segetis</name>
    <dbReference type="NCBI Taxonomy" id="1325360"/>
    <lineage>
        <taxon>Bacteria</taxon>
        <taxon>Bacillati</taxon>
        <taxon>Bacillota</taxon>
        <taxon>Bacilli</taxon>
        <taxon>Bacillales</taxon>
        <taxon>Paenibacillaceae</taxon>
        <taxon>Paenibacillus</taxon>
    </lineage>
</organism>
<name>A0ABQ1YEU6_9BACL</name>
<comment type="caution">
    <text evidence="1">The sequence shown here is derived from an EMBL/GenBank/DDBJ whole genome shotgun (WGS) entry which is preliminary data.</text>
</comment>
<proteinExistence type="predicted"/>
<evidence type="ECO:0000313" key="1">
    <source>
        <dbReference type="EMBL" id="GGH22105.1"/>
    </source>
</evidence>
<gene>
    <name evidence="1" type="ORF">GCM10008013_20380</name>
</gene>
<evidence type="ECO:0000313" key="2">
    <source>
        <dbReference type="Proteomes" id="UP000659344"/>
    </source>
</evidence>
<keyword evidence="2" id="KW-1185">Reference proteome</keyword>